<dbReference type="Proteomes" id="UP000614601">
    <property type="component" value="Unassembled WGS sequence"/>
</dbReference>
<evidence type="ECO:0000259" key="11">
    <source>
        <dbReference type="Pfam" id="PF04083"/>
    </source>
</evidence>
<feature type="domain" description="Partial AB-hydrolase lipase" evidence="11">
    <location>
        <begin position="3"/>
        <end position="66"/>
    </location>
</feature>
<comment type="subcellular location">
    <subcellularLocation>
        <location evidence="1">Lysosome lumen</location>
    </subcellularLocation>
</comment>
<dbReference type="GO" id="GO:0016042">
    <property type="term" value="P:lipid catabolic process"/>
    <property type="evidence" value="ECO:0007669"/>
    <property type="project" value="UniProtKB-KW"/>
</dbReference>
<evidence type="ECO:0000256" key="2">
    <source>
        <dbReference type="ARBA" id="ARBA00010701"/>
    </source>
</evidence>
<evidence type="ECO:0000256" key="8">
    <source>
        <dbReference type="ARBA" id="ARBA00023228"/>
    </source>
</evidence>
<evidence type="ECO:0000256" key="7">
    <source>
        <dbReference type="ARBA" id="ARBA00023180"/>
    </source>
</evidence>
<accession>A0A811L3G3</accession>
<dbReference type="AlphaFoldDB" id="A0A811L3G3"/>
<dbReference type="PIRSF" id="PIRSF000862">
    <property type="entry name" value="Steryl_ester_lip"/>
    <property type="match status" value="1"/>
</dbReference>
<feature type="active site" description="Charge relay system" evidence="10">
    <location>
        <position position="312"/>
    </location>
</feature>
<dbReference type="InterPro" id="IPR006693">
    <property type="entry name" value="AB_hydrolase_lipase"/>
</dbReference>
<evidence type="ECO:0000256" key="6">
    <source>
        <dbReference type="ARBA" id="ARBA00023098"/>
    </source>
</evidence>
<comment type="caution">
    <text evidence="12">The sequence shown here is derived from an EMBL/GenBank/DDBJ whole genome shotgun (WGS) entry which is preliminary data.</text>
</comment>
<organism evidence="12 13">
    <name type="scientific">Bursaphelenchus okinawaensis</name>
    <dbReference type="NCBI Taxonomy" id="465554"/>
    <lineage>
        <taxon>Eukaryota</taxon>
        <taxon>Metazoa</taxon>
        <taxon>Ecdysozoa</taxon>
        <taxon>Nematoda</taxon>
        <taxon>Chromadorea</taxon>
        <taxon>Rhabditida</taxon>
        <taxon>Tylenchina</taxon>
        <taxon>Tylenchomorpha</taxon>
        <taxon>Aphelenchoidea</taxon>
        <taxon>Aphelenchoididae</taxon>
        <taxon>Bursaphelenchus</taxon>
    </lineage>
</organism>
<evidence type="ECO:0000256" key="10">
    <source>
        <dbReference type="PIRSR" id="PIRSR000862-1"/>
    </source>
</evidence>
<dbReference type="InterPro" id="IPR029058">
    <property type="entry name" value="AB_hydrolase_fold"/>
</dbReference>
<feature type="active site" description="Charge relay system" evidence="10">
    <location>
        <position position="344"/>
    </location>
</feature>
<evidence type="ECO:0000313" key="13">
    <source>
        <dbReference type="Proteomes" id="UP000614601"/>
    </source>
</evidence>
<dbReference type="Pfam" id="PF04083">
    <property type="entry name" value="Abhydro_lipase"/>
    <property type="match status" value="1"/>
</dbReference>
<reference evidence="12" key="1">
    <citation type="submission" date="2020-09" db="EMBL/GenBank/DDBJ databases">
        <authorList>
            <person name="Kikuchi T."/>
        </authorList>
    </citation>
    <scope>NUCLEOTIDE SEQUENCE</scope>
    <source>
        <strain evidence="12">SH1</strain>
    </source>
</reference>
<keyword evidence="3" id="KW-0732">Signal</keyword>
<evidence type="ECO:0000313" key="12">
    <source>
        <dbReference type="EMBL" id="CAD5222749.1"/>
    </source>
</evidence>
<name>A0A811L3G3_9BILA</name>
<evidence type="ECO:0000256" key="5">
    <source>
        <dbReference type="ARBA" id="ARBA00022963"/>
    </source>
</evidence>
<keyword evidence="7" id="KW-0325">Glycoprotein</keyword>
<dbReference type="EMBL" id="CAJFDH010000005">
    <property type="protein sequence ID" value="CAD5222749.1"/>
    <property type="molecule type" value="Genomic_DNA"/>
</dbReference>
<proteinExistence type="inferred from homology"/>
<dbReference type="InterPro" id="IPR025483">
    <property type="entry name" value="Lipase_euk"/>
</dbReference>
<dbReference type="EMBL" id="CAJFCW020000005">
    <property type="protein sequence ID" value="CAG9116755.1"/>
    <property type="molecule type" value="Genomic_DNA"/>
</dbReference>
<dbReference type="FunFam" id="3.40.50.1820:FF:000021">
    <property type="entry name" value="Lipase"/>
    <property type="match status" value="1"/>
</dbReference>
<dbReference type="OrthoDB" id="9974421at2759"/>
<keyword evidence="13" id="KW-1185">Reference proteome</keyword>
<dbReference type="GO" id="GO:0016788">
    <property type="term" value="F:hydrolase activity, acting on ester bonds"/>
    <property type="evidence" value="ECO:0007669"/>
    <property type="project" value="InterPro"/>
</dbReference>
<feature type="active site" description="Nucleophile" evidence="10">
    <location>
        <position position="138"/>
    </location>
</feature>
<dbReference type="Proteomes" id="UP000783686">
    <property type="component" value="Unassembled WGS sequence"/>
</dbReference>
<evidence type="ECO:0000256" key="1">
    <source>
        <dbReference type="ARBA" id="ARBA00004227"/>
    </source>
</evidence>
<evidence type="ECO:0000256" key="4">
    <source>
        <dbReference type="ARBA" id="ARBA00022801"/>
    </source>
</evidence>
<evidence type="ECO:0000256" key="9">
    <source>
        <dbReference type="PIRNR" id="PIRNR000862"/>
    </source>
</evidence>
<evidence type="ECO:0000256" key="3">
    <source>
        <dbReference type="ARBA" id="ARBA00022729"/>
    </source>
</evidence>
<dbReference type="SUPFAM" id="SSF53474">
    <property type="entry name" value="alpha/beta-Hydrolases"/>
    <property type="match status" value="1"/>
</dbReference>
<keyword evidence="8" id="KW-0458">Lysosome</keyword>
<protein>
    <recommendedName>
        <fullName evidence="9">Lipase</fullName>
    </recommendedName>
</protein>
<dbReference type="PANTHER" id="PTHR11005">
    <property type="entry name" value="LYSOSOMAL ACID LIPASE-RELATED"/>
    <property type="match status" value="1"/>
</dbReference>
<gene>
    <name evidence="12" type="ORF">BOKJ2_LOCUS9799</name>
</gene>
<comment type="similarity">
    <text evidence="2 9">Belongs to the AB hydrolase superfamily. Lipase family.</text>
</comment>
<dbReference type="Gene3D" id="3.40.50.1820">
    <property type="entry name" value="alpha/beta hydrolase"/>
    <property type="match status" value="1"/>
</dbReference>
<sequence>MNTPEIVEYYEYPIEGYEATTEDGYILQMYRIPFGKNPKRANNSSKPVVFFQHGFIASSADFVTNLPNQSAAFVFADAGFDVWLGNIRGNVYSRGHTDRNANYWAFSWDEMAKYDLPAMIDTVLNITQQKSLYYVGHSQGTEIMFAKLADDPDFGKKIKKFFALAPVATVSELHGVLAFLGRHFGKMLNVLFTLFGSHEFLPSNFLSKIFAELVCGSKYTNPLCDNILFQIAGPESNQFNTSRLMVYMKHTPAGTSTQNFVHWVQLTQTNRTLKYDYGTARKNYQHYGQDTPPEYDLSQIRTPTYLYYSPADWIADDTDVKVAILDKMKPEYLKRIKPMENFNHFDFIWGLNAKTQVYDEIIKTCMSHYIRTGGR</sequence>
<keyword evidence="4 9" id="KW-0378">Hydrolase</keyword>
<keyword evidence="6" id="KW-0443">Lipid metabolism</keyword>
<keyword evidence="5 9" id="KW-0442">Lipid degradation</keyword>
<dbReference type="GO" id="GO:0043202">
    <property type="term" value="C:lysosomal lumen"/>
    <property type="evidence" value="ECO:0007669"/>
    <property type="project" value="UniProtKB-SubCell"/>
</dbReference>